<dbReference type="Proteomes" id="UP000199214">
    <property type="component" value="Unassembled WGS sequence"/>
</dbReference>
<dbReference type="Pfam" id="PF15978">
    <property type="entry name" value="TnsD"/>
    <property type="match status" value="2"/>
</dbReference>
<keyword evidence="4" id="KW-1185">Reference proteome</keyword>
<evidence type="ECO:0000259" key="1">
    <source>
        <dbReference type="Pfam" id="PF06527"/>
    </source>
</evidence>
<gene>
    <name evidence="3" type="ORF">SAMN05216382_2899</name>
</gene>
<dbReference type="InterPro" id="IPR032750">
    <property type="entry name" value="TnsD_C"/>
</dbReference>
<reference evidence="4" key="1">
    <citation type="submission" date="2016-10" db="EMBL/GenBank/DDBJ databases">
        <authorList>
            <person name="Varghese N."/>
            <person name="Submissions S."/>
        </authorList>
    </citation>
    <scope>NUCLEOTIDE SEQUENCE [LARGE SCALE GENOMIC DNA]</scope>
    <source>
        <strain evidence="4">JS21-1</strain>
    </source>
</reference>
<accession>A0A1H7U1S4</accession>
<feature type="domain" description="Transposon Tn7 transposition protein TnsD C-terminal" evidence="2">
    <location>
        <begin position="435"/>
        <end position="506"/>
    </location>
</feature>
<feature type="domain" description="TniQ" evidence="1">
    <location>
        <begin position="3"/>
        <end position="155"/>
    </location>
</feature>
<dbReference type="STRING" id="1855283.SAMN05216382_2899"/>
<evidence type="ECO:0000313" key="4">
    <source>
        <dbReference type="Proteomes" id="UP000199214"/>
    </source>
</evidence>
<sequence>MLVPAIRTQELLYSAIARGRRYLQAPGAGPFMRELLGRRWAVASVDLPGGLDDLACDLPAEDQGDAVDSWIDGATLMPFHTAFAPAEIRAEARSAMRGEVAGLYVRLGLAAFRVRPPDRLRFCPACLDDMEQSAGDLWWRRDHQMPGVPVCPVHGSILRLSDVTPGGERHSFVAATRAVCRAEAPLALEGASDADIESLADLAGRAAALLDAPPPARSYGKIMTDHRDRMAAVGLMRSRRKVDHAALHAAFADRWGGVTRLIPGLELVENEKSWLTQLVRNDRRAAHPLQHVLLEAVLERLADVPVARPFGAGPWPCRNPLAHHHGLEAITDVTVRRDRGTLYGDFACSCGYIYTRACHADGTVGEPRYRRFGPMLVPALQAAVACGDGLRPTARALGLDPKTLMREAAMAGVAVPWTTGASGGVPIPKMSVTAPPRRHRRPHRRRALRNWFAIDVRLARATRRAVAEIVAAEPPCRATFAEIERRVAKRDWLRKRAAKLPQTITAVEAALEATDAFRGRRLTWCVSRALDDRDLSACDVLRAAGLPMEWLEEVRMAVAEASLPRAQAA</sequence>
<protein>
    <submittedName>
        <fullName evidence="3">Tn7-like transposition protein D</fullName>
    </submittedName>
</protein>
<name>A0A1H7U1S4_9SPHN</name>
<proteinExistence type="predicted"/>
<dbReference type="InterPro" id="IPR009492">
    <property type="entry name" value="TniQ"/>
</dbReference>
<evidence type="ECO:0000259" key="2">
    <source>
        <dbReference type="Pfam" id="PF15978"/>
    </source>
</evidence>
<feature type="domain" description="Transposon Tn7 transposition protein TnsD C-terminal" evidence="2">
    <location>
        <begin position="203"/>
        <end position="418"/>
    </location>
</feature>
<organism evidence="3 4">
    <name type="scientific">Sphingomonas palmae</name>
    <dbReference type="NCBI Taxonomy" id="1855283"/>
    <lineage>
        <taxon>Bacteria</taxon>
        <taxon>Pseudomonadati</taxon>
        <taxon>Pseudomonadota</taxon>
        <taxon>Alphaproteobacteria</taxon>
        <taxon>Sphingomonadales</taxon>
        <taxon>Sphingomonadaceae</taxon>
        <taxon>Sphingomonas</taxon>
    </lineage>
</organism>
<evidence type="ECO:0000313" key="3">
    <source>
        <dbReference type="EMBL" id="SEL90719.1"/>
    </source>
</evidence>
<dbReference type="Pfam" id="PF06527">
    <property type="entry name" value="TniQ"/>
    <property type="match status" value="1"/>
</dbReference>
<dbReference type="EMBL" id="FNZZ01000006">
    <property type="protein sequence ID" value="SEL90719.1"/>
    <property type="molecule type" value="Genomic_DNA"/>
</dbReference>
<dbReference type="AlphaFoldDB" id="A0A1H7U1S4"/>